<dbReference type="GeneID" id="62195513"/>
<dbReference type="PANTHER" id="PTHR10261:SF0">
    <property type="entry name" value="COATOMER SUBUNIT GAMMA-2"/>
    <property type="match status" value="1"/>
</dbReference>
<keyword evidence="16" id="KW-1185">Reference proteome</keyword>
<dbReference type="FunFam" id="1.25.10.10:FF:000071">
    <property type="entry name" value="Coatomer subunit gamma"/>
    <property type="match status" value="1"/>
</dbReference>
<dbReference type="Proteomes" id="UP000662931">
    <property type="component" value="Chromosome 2"/>
</dbReference>
<dbReference type="EMBL" id="CP064813">
    <property type="protein sequence ID" value="QPG74778.1"/>
    <property type="molecule type" value="Genomic_DNA"/>
</dbReference>
<dbReference type="GO" id="GO:0005198">
    <property type="term" value="F:structural molecule activity"/>
    <property type="evidence" value="ECO:0007669"/>
    <property type="project" value="InterPro"/>
</dbReference>
<accession>A0A875S1E8</accession>
<evidence type="ECO:0000256" key="6">
    <source>
        <dbReference type="ARBA" id="ARBA00022892"/>
    </source>
</evidence>
<keyword evidence="4 11" id="KW-0963">Cytoplasm</keyword>
<dbReference type="InterPro" id="IPR013041">
    <property type="entry name" value="Clathrin_app_Ig-like_sf"/>
</dbReference>
<evidence type="ECO:0000259" key="14">
    <source>
        <dbReference type="Pfam" id="PF16381"/>
    </source>
</evidence>
<sequence length="944" mass="105092">MSTSTYKRFEDPESGSLPDKMTVYQECLQAFNASPIKAKKCRALLSRLLRLLYNGETFQKTEATNLFFSVSKLFHNADPSLRQLGYLAIKELCSISDDVLMITASIMKDIQGAEPVFKPDAIRTLSRVLDGSTIHAAERAMRNCIVDSNQAVCSAALVSTYHMLPVARDVVRRWANEAQEAISASKTLVRSPYTTHDNFGASARLPQSTYFHQYHALGLLYHLKKQDRMAMLKLIQQLTSRQSLQSSFAVLQLVRYVASMLQEDTSGQLAQQFWPLFNSWLNNKSEMVELDAAKVVLAPSSRFNQEQQLKAITTLQELLSVPRTVTRFSAVRLLSRVALADPEMVRACNSDLESLVNDPCRSISTYAITTLLKTGNAQSVDRLVKTIAGFMGDISDEFKVVVVEAVRTLTLKFPEKHSSLLVFLGDALRDEGGYNFKNSVIEAIFDIVKFVPDAREAALELFCEFIEDCEYTELAVRVLHLLGEYGPKAKKPSLYVRHIYNRVVLENSIVRSSAVIALSKFALVGDKQLTASIRILLQRCLQDVDDEVRDRTALSLRLVEGAELKSSTRARALLQPETRFSLAALEQQLCRYVRSKDKTSFSQAFDIKVVPRHTEEEILATEYKAKIAVEDDMASMSTQAKMETITSKNEAHILSTEGGRSSSKPVAASDLAARSNLLQQQYSQELSGIDEFQDYGLLLHSSGVVELTERETEFIVTAVKHVFKEHIVIQYNVENTLKDIQVEDVTVMTQLDTDDYKEETAVPAAMLKPDSSVCVYVSFSRPADHRMVLATMTNSLAYVSKDVDESTGEPASDDEGFPDEYQIEDLAITPGDFVTPCFTGSFTSSFDGLNNEEVAVYNLGRSEENPLAKVVKRLSQSMSMTPLEGSDMVDSSASHTLKLFGKSINGDKVAALVKLVSSSKGVMMKTQVRSSDSELAQMLANQWE</sequence>
<dbReference type="SUPFAM" id="SSF48371">
    <property type="entry name" value="ARM repeat"/>
    <property type="match status" value="1"/>
</dbReference>
<proteinExistence type="inferred from homology"/>
<reference evidence="15" key="1">
    <citation type="submission" date="2020-10" db="EMBL/GenBank/DDBJ databases">
        <authorList>
            <person name="Roach M.J.R."/>
        </authorList>
    </citation>
    <scope>NUCLEOTIDE SEQUENCE</scope>
    <source>
        <strain evidence="15">CBS 1945</strain>
    </source>
</reference>
<dbReference type="GO" id="GO:0009306">
    <property type="term" value="P:protein secretion"/>
    <property type="evidence" value="ECO:0007669"/>
    <property type="project" value="TreeGrafter"/>
</dbReference>
<keyword evidence="10 11" id="KW-0968">Cytoplasmic vesicle</keyword>
<organism evidence="15 16">
    <name type="scientific">Eeniella nana</name>
    <name type="common">Yeast</name>
    <name type="synonym">Brettanomyces nanus</name>
    <dbReference type="NCBI Taxonomy" id="13502"/>
    <lineage>
        <taxon>Eukaryota</taxon>
        <taxon>Fungi</taxon>
        <taxon>Dikarya</taxon>
        <taxon>Ascomycota</taxon>
        <taxon>Saccharomycotina</taxon>
        <taxon>Pichiomycetes</taxon>
        <taxon>Pichiales</taxon>
        <taxon>Pichiaceae</taxon>
        <taxon>Brettanomyces</taxon>
    </lineage>
</organism>
<protein>
    <recommendedName>
        <fullName evidence="11">Coatomer subunit gamma</fullName>
    </recommendedName>
</protein>
<dbReference type="FunFam" id="2.60.40.1480:FF:000001">
    <property type="entry name" value="Coatomer subunit gamma"/>
    <property type="match status" value="1"/>
</dbReference>
<dbReference type="Gene3D" id="1.25.10.10">
    <property type="entry name" value="Leucine-rich Repeat Variant"/>
    <property type="match status" value="2"/>
</dbReference>
<dbReference type="InterPro" id="IPR032154">
    <property type="entry name" value="Coatomer_g_Cpla"/>
</dbReference>
<dbReference type="Gene3D" id="3.30.310.10">
    <property type="entry name" value="TATA-Binding Protein"/>
    <property type="match status" value="1"/>
</dbReference>
<evidence type="ECO:0000256" key="9">
    <source>
        <dbReference type="ARBA" id="ARBA00023136"/>
    </source>
</evidence>
<evidence type="ECO:0000313" key="16">
    <source>
        <dbReference type="Proteomes" id="UP000662931"/>
    </source>
</evidence>
<feature type="domain" description="Coatomer gamma subunit appendage Ig-like subdomain" evidence="13">
    <location>
        <begin position="680"/>
        <end position="829"/>
    </location>
</feature>
<dbReference type="InterPro" id="IPR013040">
    <property type="entry name" value="Coatomer_gsu_app_Ig-like_dom"/>
</dbReference>
<keyword evidence="9 11" id="KW-0472">Membrane</keyword>
<dbReference type="Gene3D" id="2.60.40.1480">
    <property type="entry name" value="Coatomer, gamma subunit, appendage domain"/>
    <property type="match status" value="1"/>
</dbReference>
<comment type="subcellular location">
    <subcellularLocation>
        <location evidence="11">Cytoplasm</location>
    </subcellularLocation>
    <subcellularLocation>
        <location evidence="1 11">Golgi apparatus membrane</location>
        <topology evidence="1 11">Peripheral membrane protein</topology>
        <orientation evidence="1 11">Cytoplasmic side</orientation>
    </subcellularLocation>
    <subcellularLocation>
        <location evidence="11">Cytoplasmic vesicle</location>
        <location evidence="11">COPI-coated vesicle membrane</location>
        <topology evidence="11">Peripheral membrane protein</topology>
        <orientation evidence="11">Cytoplasmic side</orientation>
    </subcellularLocation>
</comment>
<keyword evidence="6 11" id="KW-0931">ER-Golgi transport</keyword>
<evidence type="ECO:0000256" key="1">
    <source>
        <dbReference type="ARBA" id="ARBA00004255"/>
    </source>
</evidence>
<dbReference type="InterPro" id="IPR009028">
    <property type="entry name" value="Coatomer/calthrin_app_sub_C"/>
</dbReference>
<evidence type="ECO:0000256" key="7">
    <source>
        <dbReference type="ARBA" id="ARBA00022927"/>
    </source>
</evidence>
<dbReference type="AlphaFoldDB" id="A0A875S1E8"/>
<evidence type="ECO:0000256" key="10">
    <source>
        <dbReference type="ARBA" id="ARBA00023329"/>
    </source>
</evidence>
<evidence type="ECO:0000256" key="8">
    <source>
        <dbReference type="ARBA" id="ARBA00023034"/>
    </source>
</evidence>
<dbReference type="SUPFAM" id="SSF55711">
    <property type="entry name" value="Subdomain of clathrin and coatomer appendage domain"/>
    <property type="match status" value="1"/>
</dbReference>
<dbReference type="GO" id="GO:0006891">
    <property type="term" value="P:intra-Golgi vesicle-mediated transport"/>
    <property type="evidence" value="ECO:0007669"/>
    <property type="project" value="TreeGrafter"/>
</dbReference>
<dbReference type="InterPro" id="IPR011989">
    <property type="entry name" value="ARM-like"/>
</dbReference>
<keyword evidence="5" id="KW-0677">Repeat</keyword>
<dbReference type="GO" id="GO:0005793">
    <property type="term" value="C:endoplasmic reticulum-Golgi intermediate compartment"/>
    <property type="evidence" value="ECO:0007669"/>
    <property type="project" value="TreeGrafter"/>
</dbReference>
<dbReference type="InterPro" id="IPR002553">
    <property type="entry name" value="Clathrin/coatomer_adapt-like_N"/>
</dbReference>
<dbReference type="KEGG" id="bnn:FOA43_002112"/>
<dbReference type="OrthoDB" id="1074925at2759"/>
<dbReference type="GO" id="GO:0006888">
    <property type="term" value="P:endoplasmic reticulum to Golgi vesicle-mediated transport"/>
    <property type="evidence" value="ECO:0007669"/>
    <property type="project" value="TreeGrafter"/>
</dbReference>
<evidence type="ECO:0000256" key="5">
    <source>
        <dbReference type="ARBA" id="ARBA00022737"/>
    </source>
</evidence>
<evidence type="ECO:0000256" key="2">
    <source>
        <dbReference type="ARBA" id="ARBA00010720"/>
    </source>
</evidence>
<keyword evidence="7 11" id="KW-0653">Protein transport</keyword>
<evidence type="ECO:0000259" key="12">
    <source>
        <dbReference type="Pfam" id="PF01602"/>
    </source>
</evidence>
<dbReference type="InterPro" id="IPR037067">
    <property type="entry name" value="Coatomer_gsu_app_sf"/>
</dbReference>
<evidence type="ECO:0000256" key="4">
    <source>
        <dbReference type="ARBA" id="ARBA00022490"/>
    </source>
</evidence>
<feature type="domain" description="Clathrin/coatomer adaptor adaptin-like N-terminal" evidence="12">
    <location>
        <begin position="20"/>
        <end position="561"/>
    </location>
</feature>
<dbReference type="Pfam" id="PF08752">
    <property type="entry name" value="COP-gamma_platf"/>
    <property type="match status" value="1"/>
</dbReference>
<dbReference type="SUPFAM" id="SSF49348">
    <property type="entry name" value="Clathrin adaptor appendage domain"/>
    <property type="match status" value="1"/>
</dbReference>
<dbReference type="GO" id="GO:0005783">
    <property type="term" value="C:endoplasmic reticulum"/>
    <property type="evidence" value="ECO:0007669"/>
    <property type="project" value="TreeGrafter"/>
</dbReference>
<keyword evidence="3 11" id="KW-0813">Transport</keyword>
<evidence type="ECO:0000256" key="3">
    <source>
        <dbReference type="ARBA" id="ARBA00022448"/>
    </source>
</evidence>
<dbReference type="Pfam" id="PF16381">
    <property type="entry name" value="Coatomer_g_Cpla"/>
    <property type="match status" value="1"/>
</dbReference>
<dbReference type="InterPro" id="IPR012295">
    <property type="entry name" value="TBP_dom_sf"/>
</dbReference>
<comment type="similarity">
    <text evidence="2 11">Belongs to the COPG family.</text>
</comment>
<dbReference type="GO" id="GO:0000139">
    <property type="term" value="C:Golgi membrane"/>
    <property type="evidence" value="ECO:0007669"/>
    <property type="project" value="UniProtKB-SubCell"/>
</dbReference>
<dbReference type="Pfam" id="PF01602">
    <property type="entry name" value="Adaptin_N"/>
    <property type="match status" value="1"/>
</dbReference>
<dbReference type="PIRSF" id="PIRSF037093">
    <property type="entry name" value="Coatomer_gamma_subunit"/>
    <property type="match status" value="1"/>
</dbReference>
<name>A0A875S1E8_EENNA</name>
<dbReference type="GO" id="GO:0006886">
    <property type="term" value="P:intracellular protein transport"/>
    <property type="evidence" value="ECO:0007669"/>
    <property type="project" value="InterPro"/>
</dbReference>
<evidence type="ECO:0000313" key="15">
    <source>
        <dbReference type="EMBL" id="QPG74778.1"/>
    </source>
</evidence>
<dbReference type="GO" id="GO:0030126">
    <property type="term" value="C:COPI vesicle coat"/>
    <property type="evidence" value="ECO:0007669"/>
    <property type="project" value="InterPro"/>
</dbReference>
<feature type="domain" description="Coatomer subunit gamma C-terminal" evidence="14">
    <location>
        <begin position="831"/>
        <end position="941"/>
    </location>
</feature>
<comment type="subunit">
    <text evidence="11">Oligomeric complex.</text>
</comment>
<evidence type="ECO:0000259" key="13">
    <source>
        <dbReference type="Pfam" id="PF08752"/>
    </source>
</evidence>
<dbReference type="RefSeq" id="XP_038778343.1">
    <property type="nucleotide sequence ID" value="XM_038922415.1"/>
</dbReference>
<dbReference type="InterPro" id="IPR017106">
    <property type="entry name" value="Coatomer_gsu"/>
</dbReference>
<comment type="function">
    <text evidence="11">The coatomer is a cytosolic protein complex that binds to dilysine motifs and reversibly associates with Golgi non-clathrin-coated vesicles, which further mediate biosynthetic protein transport from the ER, via the Golgi up to the trans Golgi network. Coatomer complex is required for budding from Golgi membranes, and is essential for the retrograde Golgi-to-ER transport of dilysine-tagged proteins.</text>
</comment>
<keyword evidence="8 11" id="KW-0333">Golgi apparatus</keyword>
<dbReference type="PANTHER" id="PTHR10261">
    <property type="entry name" value="COATOMER SUBUNIT GAMMA"/>
    <property type="match status" value="1"/>
</dbReference>
<evidence type="ECO:0000256" key="11">
    <source>
        <dbReference type="PIRNR" id="PIRNR037093"/>
    </source>
</evidence>
<gene>
    <name evidence="15" type="ORF">FOA43_002112</name>
</gene>
<dbReference type="InterPro" id="IPR016024">
    <property type="entry name" value="ARM-type_fold"/>
</dbReference>